<name>A0A239JSG1_9ACTN</name>
<dbReference type="RefSeq" id="WP_089246300.1">
    <property type="nucleotide sequence ID" value="NZ_FZPH01000003.1"/>
</dbReference>
<proteinExistence type="predicted"/>
<reference evidence="3 4" key="1">
    <citation type="submission" date="2017-06" db="EMBL/GenBank/DDBJ databases">
        <authorList>
            <person name="Kim H.J."/>
            <person name="Triplett B.A."/>
        </authorList>
    </citation>
    <scope>NUCLEOTIDE SEQUENCE [LARGE SCALE GENOMIC DNA]</scope>
    <source>
        <strain evidence="3 4">CGMCC 4.5593</strain>
    </source>
</reference>
<feature type="region of interest" description="Disordered" evidence="1">
    <location>
        <begin position="160"/>
        <end position="183"/>
    </location>
</feature>
<dbReference type="InterPro" id="IPR025272">
    <property type="entry name" value="SocA_Panacea"/>
</dbReference>
<evidence type="ECO:0000313" key="3">
    <source>
        <dbReference type="EMBL" id="SNT07754.1"/>
    </source>
</evidence>
<dbReference type="AlphaFoldDB" id="A0A239JSG1"/>
<evidence type="ECO:0000259" key="2">
    <source>
        <dbReference type="Pfam" id="PF13274"/>
    </source>
</evidence>
<dbReference type="EMBL" id="FZPH01000003">
    <property type="protein sequence ID" value="SNT07754.1"/>
    <property type="molecule type" value="Genomic_DNA"/>
</dbReference>
<keyword evidence="4" id="KW-1185">Reference proteome</keyword>
<sequence length="183" mass="20039">MTTHAHDVAIVLRQRIPGIGVLKLHKLLYYAQGHHLATFGEPLFAEDVFARDNGPVVPKLWSDEREGLTAPPGDELGEAELNTVGYVISRYGQLTPNDLVNMTHQEAPWRLANASRRPNGSVKIRRDWPAEFFSTDGAPDDGVDQPFDSAAMGAWLREAVERDTGGGSPDDLGRLRARVADGS</sequence>
<evidence type="ECO:0000256" key="1">
    <source>
        <dbReference type="SAM" id="MobiDB-lite"/>
    </source>
</evidence>
<dbReference type="Proteomes" id="UP000198362">
    <property type="component" value="Unassembled WGS sequence"/>
</dbReference>
<organism evidence="3 4">
    <name type="scientific">Asanoa hainanensis</name>
    <dbReference type="NCBI Taxonomy" id="560556"/>
    <lineage>
        <taxon>Bacteria</taxon>
        <taxon>Bacillati</taxon>
        <taxon>Actinomycetota</taxon>
        <taxon>Actinomycetes</taxon>
        <taxon>Micromonosporales</taxon>
        <taxon>Micromonosporaceae</taxon>
        <taxon>Asanoa</taxon>
    </lineage>
</organism>
<evidence type="ECO:0000313" key="4">
    <source>
        <dbReference type="Proteomes" id="UP000198362"/>
    </source>
</evidence>
<protein>
    <submittedName>
        <fullName evidence="3">Uncharacterized phage-associated protein</fullName>
    </submittedName>
</protein>
<dbReference type="OrthoDB" id="9799173at2"/>
<gene>
    <name evidence="3" type="ORF">SAMN05421812_10361</name>
</gene>
<dbReference type="Pfam" id="PF13274">
    <property type="entry name" value="SocA_Panacea"/>
    <property type="match status" value="1"/>
</dbReference>
<feature type="domain" description="Antitoxin SocA-like Panacea" evidence="2">
    <location>
        <begin position="24"/>
        <end position="109"/>
    </location>
</feature>
<accession>A0A239JSG1</accession>